<dbReference type="eggNOG" id="ENOG5031BYZ">
    <property type="taxonomic scope" value="Bacteria"/>
</dbReference>
<sequence length="198" mass="20629">MITFNAKALTIAAALVAGTPAMAQDNSLYAEAAPDDAAFVRFVGFQDADSAVFAGRSFDLSDTASGAYIPVSSAEMTNVAAGEFQTVLRKADGTIVSIAEAARDRQTKVFLFLINATEQPLDLRLADNSATVIKSVGFGASNQRSVNPVSVSLGVFPEGSDAALGTFDVELRRGQNLSFVATDQGVALIEHSFGSVAK</sequence>
<evidence type="ECO:0000256" key="3">
    <source>
        <dbReference type="ARBA" id="ARBA00010033"/>
    </source>
</evidence>
<evidence type="ECO:0000256" key="8">
    <source>
        <dbReference type="SAM" id="SignalP"/>
    </source>
</evidence>
<evidence type="ECO:0000256" key="5">
    <source>
        <dbReference type="ARBA" id="ARBA00022729"/>
    </source>
</evidence>
<dbReference type="EMBL" id="JEMU01000002">
    <property type="protein sequence ID" value="KAJ04628.1"/>
    <property type="molecule type" value="Genomic_DNA"/>
</dbReference>
<keyword evidence="5 8" id="KW-0732">Signal</keyword>
<dbReference type="UniPathway" id="UPA00286"/>
<evidence type="ECO:0000256" key="1">
    <source>
        <dbReference type="ARBA" id="ARBA00004418"/>
    </source>
</evidence>
<dbReference type="STRING" id="83219.PM02_02170"/>
<reference evidence="9 10" key="1">
    <citation type="journal article" date="2014" name="Genome Announc.">
        <title>Draft Genome Sequences of Two Isolates of the Roseobacter Group, Sulfitobacter sp. Strains 3SOLIMAR09 and 1FIGIMAR09, from Harbors of Mallorca Island (Mediterranean Sea).</title>
        <authorList>
            <person name="Mas-Llado M."/>
            <person name="Pina-Villalonga J.M."/>
            <person name="Brunet-Galmes I."/>
            <person name="Nogales B."/>
            <person name="Bosch R."/>
        </authorList>
    </citation>
    <scope>NUCLEOTIDE SEQUENCE [LARGE SCALE GENOMIC DNA]</scope>
    <source>
        <strain evidence="9 10">1FIGIMAR09</strain>
    </source>
</reference>
<protein>
    <recommendedName>
        <fullName evidence="4">Alginate biosynthesis protein AlgF</fullName>
    </recommendedName>
</protein>
<comment type="similarity">
    <text evidence="3">Belongs to the AlgF family.</text>
</comment>
<dbReference type="Proteomes" id="UP000027337">
    <property type="component" value="Unassembled WGS sequence"/>
</dbReference>
<feature type="signal peptide" evidence="8">
    <location>
        <begin position="1"/>
        <end position="23"/>
    </location>
</feature>
<keyword evidence="6" id="KW-0574">Periplasm</keyword>
<evidence type="ECO:0000256" key="4">
    <source>
        <dbReference type="ARBA" id="ARBA00013964"/>
    </source>
</evidence>
<gene>
    <name evidence="9" type="ORF">PM02_02170</name>
</gene>
<dbReference type="AlphaFoldDB" id="A0A061SWZ0"/>
<evidence type="ECO:0000313" key="10">
    <source>
        <dbReference type="Proteomes" id="UP000027337"/>
    </source>
</evidence>
<organism evidence="9 10">
    <name type="scientific">Sulfitobacter mediterraneus</name>
    <dbReference type="NCBI Taxonomy" id="83219"/>
    <lineage>
        <taxon>Bacteria</taxon>
        <taxon>Pseudomonadati</taxon>
        <taxon>Pseudomonadota</taxon>
        <taxon>Alphaproteobacteria</taxon>
        <taxon>Rhodobacterales</taxon>
        <taxon>Roseobacteraceae</taxon>
        <taxon>Sulfitobacter</taxon>
    </lineage>
</organism>
<keyword evidence="10" id="KW-1185">Reference proteome</keyword>
<proteinExistence type="inferred from homology"/>
<evidence type="ECO:0000313" key="9">
    <source>
        <dbReference type="EMBL" id="KAJ04628.1"/>
    </source>
</evidence>
<dbReference type="Pfam" id="PF11182">
    <property type="entry name" value="AlgF"/>
    <property type="match status" value="1"/>
</dbReference>
<name>A0A061SWZ0_9RHOB</name>
<dbReference type="InterPro" id="IPR035422">
    <property type="entry name" value="AlgF"/>
</dbReference>
<comment type="caution">
    <text evidence="9">The sequence shown here is derived from an EMBL/GenBank/DDBJ whole genome shotgun (WGS) entry which is preliminary data.</text>
</comment>
<evidence type="ECO:0000256" key="7">
    <source>
        <dbReference type="ARBA" id="ARBA00022841"/>
    </source>
</evidence>
<dbReference type="RefSeq" id="WP_037904782.1">
    <property type="nucleotide sequence ID" value="NZ_CANMAK010000007.1"/>
</dbReference>
<dbReference type="GO" id="GO:0042121">
    <property type="term" value="P:alginic acid biosynthetic process"/>
    <property type="evidence" value="ECO:0007669"/>
    <property type="project" value="UniProtKB-UniPathway"/>
</dbReference>
<evidence type="ECO:0000256" key="2">
    <source>
        <dbReference type="ARBA" id="ARBA00005182"/>
    </source>
</evidence>
<evidence type="ECO:0000256" key="6">
    <source>
        <dbReference type="ARBA" id="ARBA00022764"/>
    </source>
</evidence>
<keyword evidence="7" id="KW-0016">Alginate biosynthesis</keyword>
<comment type="subcellular location">
    <subcellularLocation>
        <location evidence="1">Periplasm</location>
    </subcellularLocation>
</comment>
<feature type="chain" id="PRO_5001610602" description="Alginate biosynthesis protein AlgF" evidence="8">
    <location>
        <begin position="24"/>
        <end position="198"/>
    </location>
</feature>
<accession>A0A061SWZ0</accession>
<comment type="pathway">
    <text evidence="2">Glycan biosynthesis; alginate biosynthesis.</text>
</comment>
<dbReference type="GO" id="GO:0042597">
    <property type="term" value="C:periplasmic space"/>
    <property type="evidence" value="ECO:0007669"/>
    <property type="project" value="UniProtKB-SubCell"/>
</dbReference>